<dbReference type="EMBL" id="BJFL01000021">
    <property type="protein sequence ID" value="GDY32145.1"/>
    <property type="molecule type" value="Genomic_DNA"/>
</dbReference>
<dbReference type="Proteomes" id="UP000298860">
    <property type="component" value="Unassembled WGS sequence"/>
</dbReference>
<dbReference type="Gene3D" id="1.10.287.1060">
    <property type="entry name" value="ESAT-6-like"/>
    <property type="match status" value="1"/>
</dbReference>
<organism evidence="2 3">
    <name type="scientific">Gandjariella thermophila</name>
    <dbReference type="NCBI Taxonomy" id="1931992"/>
    <lineage>
        <taxon>Bacteria</taxon>
        <taxon>Bacillati</taxon>
        <taxon>Actinomycetota</taxon>
        <taxon>Actinomycetes</taxon>
        <taxon>Pseudonocardiales</taxon>
        <taxon>Pseudonocardiaceae</taxon>
        <taxon>Gandjariella</taxon>
    </lineage>
</organism>
<gene>
    <name evidence="2" type="ORF">GTS_37780</name>
</gene>
<feature type="compositionally biased region" description="Low complexity" evidence="1">
    <location>
        <begin position="8"/>
        <end position="21"/>
    </location>
</feature>
<keyword evidence="3" id="KW-1185">Reference proteome</keyword>
<evidence type="ECO:0000256" key="1">
    <source>
        <dbReference type="SAM" id="MobiDB-lite"/>
    </source>
</evidence>
<comment type="caution">
    <text evidence="2">The sequence shown here is derived from an EMBL/GenBank/DDBJ whole genome shotgun (WGS) entry which is preliminary data.</text>
</comment>
<dbReference type="AlphaFoldDB" id="A0A4D4J607"/>
<accession>A0A4D4J607</accession>
<name>A0A4D4J607_9PSEU</name>
<protein>
    <submittedName>
        <fullName evidence="2">Uncharacterized protein</fullName>
    </submittedName>
</protein>
<reference evidence="3" key="1">
    <citation type="submission" date="2019-04" db="EMBL/GenBank/DDBJ databases">
        <title>Draft genome sequence of Pseudonocardiaceae bacterium SL3-2-4.</title>
        <authorList>
            <person name="Ningsih F."/>
            <person name="Yokota A."/>
            <person name="Sakai Y."/>
            <person name="Nanatani K."/>
            <person name="Yabe S."/>
            <person name="Oetari A."/>
            <person name="Sjamsuridzal W."/>
        </authorList>
    </citation>
    <scope>NUCLEOTIDE SEQUENCE [LARGE SCALE GENOMIC DNA]</scope>
    <source>
        <strain evidence="3">SL3-2-4</strain>
    </source>
</reference>
<dbReference type="OrthoDB" id="3697210at2"/>
<evidence type="ECO:0000313" key="3">
    <source>
        <dbReference type="Proteomes" id="UP000298860"/>
    </source>
</evidence>
<dbReference type="RefSeq" id="WP_137815177.1">
    <property type="nucleotide sequence ID" value="NZ_BJFL01000021.1"/>
</dbReference>
<evidence type="ECO:0000313" key="2">
    <source>
        <dbReference type="EMBL" id="GDY32145.1"/>
    </source>
</evidence>
<feature type="region of interest" description="Disordered" evidence="1">
    <location>
        <begin position="1"/>
        <end position="30"/>
    </location>
</feature>
<sequence>MFLADGGPVTPRAAATNTTTPSGPHKLKIDPSAIPEARKLFEKAMNDLRAQLQQATYDLQARNWAGDPVSKETAQKFNQHTFDGADAAIQALTGYHNQLKAAHDALLRSEQQYTRVEGDNAALWGRSQRA</sequence>
<proteinExistence type="predicted"/>